<comment type="caution">
    <text evidence="3">The sequence shown here is derived from an EMBL/GenBank/DDBJ whole genome shotgun (WGS) entry which is preliminary data.</text>
</comment>
<accession>A0A1J4P582</accession>
<name>A0A1J4P582_9ACTN</name>
<dbReference type="InterPro" id="IPR052735">
    <property type="entry name" value="NAD_biosynth-regulator"/>
</dbReference>
<evidence type="ECO:0000313" key="4">
    <source>
        <dbReference type="Proteomes" id="UP000034196"/>
    </source>
</evidence>
<dbReference type="Proteomes" id="UP000034196">
    <property type="component" value="Unassembled WGS sequence"/>
</dbReference>
<sequence length="373" mass="40794">MSASFGHGLVIGKFYPPHAGHHFLVRTAADSCRRVTVVVMAADVESIPLAERVAWLREAYTDRPHVTVAGIVDNIEVDYDSDDAWAGHVALMREAVATAAHAATPIDAVFTSEPYGAELARRFGAADVRLDAARETFAVSATAVRGDPAARWDALEPPVRAWFARRVVVLGAESTGTTTLSRDLAQALRTRGGPHALTGWVPEYGRELTVAKLAVARALAARRGGLPEPTVFDLEWSDADFENVAARQTADEDRAARAGGPVLVCDTDALATTVWQERYVGRTTEAVHLLADAMPPRALYLLTDHADVPFHDDGLRDGEELRPWMTERFRKVLADRGVPWQEVRGDRATRLRRALEAVDRMLERGWQLAAPLG</sequence>
<dbReference type="InterPro" id="IPR014729">
    <property type="entry name" value="Rossmann-like_a/b/a_fold"/>
</dbReference>
<evidence type="ECO:0000259" key="1">
    <source>
        <dbReference type="Pfam" id="PF01467"/>
    </source>
</evidence>
<keyword evidence="4" id="KW-1185">Reference proteome</keyword>
<dbReference type="InterPro" id="IPR038727">
    <property type="entry name" value="NadR/Ttd14_AAA_dom"/>
</dbReference>
<dbReference type="PANTHER" id="PTHR37512">
    <property type="entry name" value="TRIFUNCTIONAL NAD BIOSYNTHESIS/REGULATOR PROTEIN NADR"/>
    <property type="match status" value="1"/>
</dbReference>
<dbReference type="OrthoDB" id="3249147at2"/>
<dbReference type="Pfam" id="PF13521">
    <property type="entry name" value="AAA_28"/>
    <property type="match status" value="1"/>
</dbReference>
<evidence type="ECO:0000313" key="3">
    <source>
        <dbReference type="EMBL" id="OIJ69771.1"/>
    </source>
</evidence>
<reference evidence="3" key="1">
    <citation type="submission" date="2016-10" db="EMBL/GenBank/DDBJ databases">
        <title>Genome sequence of Streptomyces mangrovisoli MUSC 149.</title>
        <authorList>
            <person name="Lee L.-H."/>
            <person name="Ser H.-L."/>
        </authorList>
    </citation>
    <scope>NUCLEOTIDE SEQUENCE [LARGE SCALE GENOMIC DNA]</scope>
    <source>
        <strain evidence="3">MUSC 149</strain>
    </source>
</reference>
<proteinExistence type="predicted"/>
<feature type="domain" description="Cytidyltransferase-like" evidence="1">
    <location>
        <begin position="10"/>
        <end position="69"/>
    </location>
</feature>
<organism evidence="3 4">
    <name type="scientific">Streptomyces mangrovisoli</name>
    <dbReference type="NCBI Taxonomy" id="1428628"/>
    <lineage>
        <taxon>Bacteria</taxon>
        <taxon>Bacillati</taxon>
        <taxon>Actinomycetota</taxon>
        <taxon>Actinomycetes</taxon>
        <taxon>Kitasatosporales</taxon>
        <taxon>Streptomycetaceae</taxon>
        <taxon>Streptomyces</taxon>
    </lineage>
</organism>
<dbReference type="AlphaFoldDB" id="A0A1J4P582"/>
<dbReference type="STRING" id="1428628.WN71_000880"/>
<dbReference type="NCBIfam" id="TIGR00125">
    <property type="entry name" value="cyt_tran_rel"/>
    <property type="match status" value="1"/>
</dbReference>
<feature type="domain" description="NadR/Ttd14 AAA" evidence="2">
    <location>
        <begin position="166"/>
        <end position="350"/>
    </location>
</feature>
<protein>
    <submittedName>
        <fullName evidence="3">Transcriptional regulator</fullName>
    </submittedName>
</protein>
<gene>
    <name evidence="3" type="ORF">WN71_000880</name>
</gene>
<evidence type="ECO:0000259" key="2">
    <source>
        <dbReference type="Pfam" id="PF13521"/>
    </source>
</evidence>
<dbReference type="PANTHER" id="PTHR37512:SF1">
    <property type="entry name" value="NADR_TTD14 AAA DOMAIN-CONTAINING PROTEIN"/>
    <property type="match status" value="1"/>
</dbReference>
<dbReference type="Gene3D" id="3.40.50.300">
    <property type="entry name" value="P-loop containing nucleotide triphosphate hydrolases"/>
    <property type="match status" value="1"/>
</dbReference>
<dbReference type="Pfam" id="PF01467">
    <property type="entry name" value="CTP_transf_like"/>
    <property type="match status" value="1"/>
</dbReference>
<dbReference type="Gene3D" id="3.40.50.620">
    <property type="entry name" value="HUPs"/>
    <property type="match status" value="1"/>
</dbReference>
<dbReference type="RefSeq" id="WP_046592835.1">
    <property type="nucleotide sequence ID" value="NZ_LAVA02000002.1"/>
</dbReference>
<dbReference type="EMBL" id="LAVA02000002">
    <property type="protein sequence ID" value="OIJ69771.1"/>
    <property type="molecule type" value="Genomic_DNA"/>
</dbReference>
<dbReference type="InterPro" id="IPR004821">
    <property type="entry name" value="Cyt_trans-like"/>
</dbReference>
<dbReference type="GO" id="GO:0003824">
    <property type="term" value="F:catalytic activity"/>
    <property type="evidence" value="ECO:0007669"/>
    <property type="project" value="InterPro"/>
</dbReference>
<dbReference type="InterPro" id="IPR027417">
    <property type="entry name" value="P-loop_NTPase"/>
</dbReference>
<dbReference type="SUPFAM" id="SSF52374">
    <property type="entry name" value="Nucleotidylyl transferase"/>
    <property type="match status" value="1"/>
</dbReference>